<feature type="non-terminal residue" evidence="3">
    <location>
        <position position="1"/>
    </location>
</feature>
<evidence type="ECO:0000313" key="4">
    <source>
        <dbReference type="Proteomes" id="UP001529510"/>
    </source>
</evidence>
<dbReference type="Pfam" id="PF25600">
    <property type="entry name" value="TRIM_CC"/>
    <property type="match status" value="1"/>
</dbReference>
<evidence type="ECO:0000256" key="1">
    <source>
        <dbReference type="SAM" id="Coils"/>
    </source>
</evidence>
<dbReference type="EMBL" id="JAMKFB020000007">
    <property type="protein sequence ID" value="KAL0189387.1"/>
    <property type="molecule type" value="Genomic_DNA"/>
</dbReference>
<organism evidence="3 4">
    <name type="scientific">Cirrhinus mrigala</name>
    <name type="common">Mrigala</name>
    <dbReference type="NCBI Taxonomy" id="683832"/>
    <lineage>
        <taxon>Eukaryota</taxon>
        <taxon>Metazoa</taxon>
        <taxon>Chordata</taxon>
        <taxon>Craniata</taxon>
        <taxon>Vertebrata</taxon>
        <taxon>Euteleostomi</taxon>
        <taxon>Actinopterygii</taxon>
        <taxon>Neopterygii</taxon>
        <taxon>Teleostei</taxon>
        <taxon>Ostariophysi</taxon>
        <taxon>Cypriniformes</taxon>
        <taxon>Cyprinidae</taxon>
        <taxon>Labeoninae</taxon>
        <taxon>Labeonini</taxon>
        <taxon>Cirrhinus</taxon>
    </lineage>
</organism>
<keyword evidence="1" id="KW-0175">Coiled coil</keyword>
<evidence type="ECO:0000313" key="3">
    <source>
        <dbReference type="EMBL" id="KAL0189387.1"/>
    </source>
</evidence>
<dbReference type="Proteomes" id="UP001529510">
    <property type="component" value="Unassembled WGS sequence"/>
</dbReference>
<accession>A0ABD0QU88</accession>
<proteinExistence type="predicted"/>
<gene>
    <name evidence="3" type="ORF">M9458_016486</name>
</gene>
<protein>
    <recommendedName>
        <fullName evidence="2">TRIM8/14/16/25/29/45/65 coiled-coil region domain-containing protein</fullName>
    </recommendedName>
</protein>
<feature type="coiled-coil region" evidence="1">
    <location>
        <begin position="22"/>
        <end position="60"/>
    </location>
</feature>
<comment type="caution">
    <text evidence="3">The sequence shown here is derived from an EMBL/GenBank/DDBJ whole genome shotgun (WGS) entry which is preliminary data.</text>
</comment>
<evidence type="ECO:0000259" key="2">
    <source>
        <dbReference type="Pfam" id="PF25600"/>
    </source>
</evidence>
<keyword evidence="4" id="KW-1185">Reference proteome</keyword>
<feature type="domain" description="TRIM8/14/16/25/29/45/65 coiled-coil region" evidence="2">
    <location>
        <begin position="2"/>
        <end position="65"/>
    </location>
</feature>
<sequence>KEVEENITFFKDTFDRSNAELFELIEEKHKETERRGEELIRELDEEIVELKKRQSELEQLSHPMDLTQ</sequence>
<dbReference type="InterPro" id="IPR058030">
    <property type="entry name" value="TRIM8/14/16/25/29/45/65_CC"/>
</dbReference>
<name>A0ABD0QU88_CIRMR</name>
<reference evidence="3 4" key="1">
    <citation type="submission" date="2024-05" db="EMBL/GenBank/DDBJ databases">
        <title>Genome sequencing and assembly of Indian major carp, Cirrhinus mrigala (Hamilton, 1822).</title>
        <authorList>
            <person name="Mohindra V."/>
            <person name="Chowdhury L.M."/>
            <person name="Lal K."/>
            <person name="Jena J.K."/>
        </authorList>
    </citation>
    <scope>NUCLEOTIDE SEQUENCE [LARGE SCALE GENOMIC DNA]</scope>
    <source>
        <strain evidence="3">CM1030</strain>
        <tissue evidence="3">Blood</tissue>
    </source>
</reference>
<dbReference type="AlphaFoldDB" id="A0ABD0QU88"/>
<feature type="non-terminal residue" evidence="3">
    <location>
        <position position="68"/>
    </location>
</feature>